<sequence>MSPWDGVGNPIRFKEWYSSFGPVFQNISTGVCNETLAAYLADYKSLTTKTCDFHVDCVLGEVSESIKAKNASAAIFLGILPSMLAMLGPSMTQLALLSTRRPLLSLLIALGSVGFYLDRLFRLETPTEILSMVQGERLIPRLRSSRWGFVVSVLEYLVVATAVLNVLNMAVRVGDRTIMSFRCNMWSLPLIWVTSLAGIFFLVAIPFQFSAVAKHMRNCTGDGTRSSVDAGPEGLGDTQWTPLPPRPEWTRREQHPGAPNGALERRSTADSVSQFVAREFTPGMRHPSLRVHEIPQFEPWVAVLFNVGFFFAAFHIIIGTCWLSSTLFLSPGDAIRIVLRFFGSAVVCRFVVMVELASMKSQEMPQGEK</sequence>
<feature type="transmembrane region" description="Helical" evidence="2">
    <location>
        <begin position="187"/>
        <end position="207"/>
    </location>
</feature>
<feature type="transmembrane region" description="Helical" evidence="2">
    <location>
        <begin position="337"/>
        <end position="357"/>
    </location>
</feature>
<feature type="transmembrane region" description="Helical" evidence="2">
    <location>
        <begin position="147"/>
        <end position="167"/>
    </location>
</feature>
<gene>
    <name evidence="3" type="ORF">CkaCkLH20_05214</name>
</gene>
<evidence type="ECO:0000256" key="1">
    <source>
        <dbReference type="SAM" id="MobiDB-lite"/>
    </source>
</evidence>
<keyword evidence="2" id="KW-1133">Transmembrane helix</keyword>
<name>A0A9P6LIP4_9PEZI</name>
<comment type="caution">
    <text evidence="3">The sequence shown here is derived from an EMBL/GenBank/DDBJ whole genome shotgun (WGS) entry which is preliminary data.</text>
</comment>
<dbReference type="EMBL" id="JAATWM020000014">
    <property type="protein sequence ID" value="KAF9877514.1"/>
    <property type="molecule type" value="Genomic_DNA"/>
</dbReference>
<evidence type="ECO:0000256" key="2">
    <source>
        <dbReference type="SAM" id="Phobius"/>
    </source>
</evidence>
<feature type="transmembrane region" description="Helical" evidence="2">
    <location>
        <begin position="73"/>
        <end position="91"/>
    </location>
</feature>
<dbReference type="RefSeq" id="XP_038746975.1">
    <property type="nucleotide sequence ID" value="XM_038887933.1"/>
</dbReference>
<keyword evidence="2" id="KW-0472">Membrane</keyword>
<protein>
    <submittedName>
        <fullName evidence="3">Uncharacterized protein</fullName>
    </submittedName>
</protein>
<organism evidence="3 4">
    <name type="scientific">Colletotrichum karsti</name>
    <dbReference type="NCBI Taxonomy" id="1095194"/>
    <lineage>
        <taxon>Eukaryota</taxon>
        <taxon>Fungi</taxon>
        <taxon>Dikarya</taxon>
        <taxon>Ascomycota</taxon>
        <taxon>Pezizomycotina</taxon>
        <taxon>Sordariomycetes</taxon>
        <taxon>Hypocreomycetidae</taxon>
        <taxon>Glomerellales</taxon>
        <taxon>Glomerellaceae</taxon>
        <taxon>Colletotrichum</taxon>
        <taxon>Colletotrichum boninense species complex</taxon>
    </lineage>
</organism>
<evidence type="ECO:0000313" key="3">
    <source>
        <dbReference type="EMBL" id="KAF9877514.1"/>
    </source>
</evidence>
<dbReference type="Proteomes" id="UP000781932">
    <property type="component" value="Unassembled WGS sequence"/>
</dbReference>
<dbReference type="AlphaFoldDB" id="A0A9P6LIP4"/>
<proteinExistence type="predicted"/>
<dbReference type="GeneID" id="62161007"/>
<feature type="region of interest" description="Disordered" evidence="1">
    <location>
        <begin position="223"/>
        <end position="268"/>
    </location>
</feature>
<feature type="transmembrane region" description="Helical" evidence="2">
    <location>
        <begin position="300"/>
        <end position="325"/>
    </location>
</feature>
<evidence type="ECO:0000313" key="4">
    <source>
        <dbReference type="Proteomes" id="UP000781932"/>
    </source>
</evidence>
<reference evidence="3" key="1">
    <citation type="submission" date="2020-03" db="EMBL/GenBank/DDBJ databases">
        <authorList>
            <person name="He L."/>
        </authorList>
    </citation>
    <scope>NUCLEOTIDE SEQUENCE</scope>
    <source>
        <strain evidence="3">CkLH20</strain>
    </source>
</reference>
<reference evidence="3" key="2">
    <citation type="submission" date="2020-11" db="EMBL/GenBank/DDBJ databases">
        <title>Whole genome sequencing of Colletotrichum sp.</title>
        <authorList>
            <person name="Li H."/>
        </authorList>
    </citation>
    <scope>NUCLEOTIDE SEQUENCE</scope>
    <source>
        <strain evidence="3">CkLH20</strain>
    </source>
</reference>
<keyword evidence="2" id="KW-0812">Transmembrane</keyword>
<dbReference type="OrthoDB" id="3009728at2759"/>
<keyword evidence="4" id="KW-1185">Reference proteome</keyword>
<accession>A0A9P6LIP4</accession>